<reference evidence="2" key="2">
    <citation type="submission" date="2020-11" db="EMBL/GenBank/DDBJ databases">
        <authorList>
            <person name="McCartney M.A."/>
            <person name="Auch B."/>
            <person name="Kono T."/>
            <person name="Mallez S."/>
            <person name="Becker A."/>
            <person name="Gohl D.M."/>
            <person name="Silverstein K.A.T."/>
            <person name="Koren S."/>
            <person name="Bechman K.B."/>
            <person name="Herman A."/>
            <person name="Abrahante J.E."/>
            <person name="Garbe J."/>
        </authorList>
    </citation>
    <scope>NUCLEOTIDE SEQUENCE</scope>
    <source>
        <strain evidence="2">Duluth1</strain>
        <tissue evidence="2">Whole animal</tissue>
    </source>
</reference>
<proteinExistence type="predicted"/>
<dbReference type="Proteomes" id="UP000828390">
    <property type="component" value="Unassembled WGS sequence"/>
</dbReference>
<organism evidence="2 3">
    <name type="scientific">Dreissena polymorpha</name>
    <name type="common">Zebra mussel</name>
    <name type="synonym">Mytilus polymorpha</name>
    <dbReference type="NCBI Taxonomy" id="45954"/>
    <lineage>
        <taxon>Eukaryota</taxon>
        <taxon>Metazoa</taxon>
        <taxon>Spiralia</taxon>
        <taxon>Lophotrochozoa</taxon>
        <taxon>Mollusca</taxon>
        <taxon>Bivalvia</taxon>
        <taxon>Autobranchia</taxon>
        <taxon>Heteroconchia</taxon>
        <taxon>Euheterodonta</taxon>
        <taxon>Imparidentia</taxon>
        <taxon>Neoheterodontei</taxon>
        <taxon>Myida</taxon>
        <taxon>Dreissenoidea</taxon>
        <taxon>Dreissenidae</taxon>
        <taxon>Dreissena</taxon>
    </lineage>
</organism>
<dbReference type="AlphaFoldDB" id="A0A9D4J207"/>
<gene>
    <name evidence="1" type="ORF">DPMN_148910</name>
    <name evidence="2" type="ORF">DPMN_148945</name>
</gene>
<evidence type="ECO:0000313" key="3">
    <source>
        <dbReference type="Proteomes" id="UP000828390"/>
    </source>
</evidence>
<dbReference type="EMBL" id="JAIWYP010000007">
    <property type="protein sequence ID" value="KAH3795395.1"/>
    <property type="molecule type" value="Genomic_DNA"/>
</dbReference>
<comment type="caution">
    <text evidence="2">The sequence shown here is derived from an EMBL/GenBank/DDBJ whole genome shotgun (WGS) entry which is preliminary data.</text>
</comment>
<dbReference type="EMBL" id="JAIWYP010000007">
    <property type="protein sequence ID" value="KAH3795360.1"/>
    <property type="molecule type" value="Genomic_DNA"/>
</dbReference>
<name>A0A9D4J207_DREPO</name>
<evidence type="ECO:0000313" key="2">
    <source>
        <dbReference type="EMBL" id="KAH3795395.1"/>
    </source>
</evidence>
<protein>
    <submittedName>
        <fullName evidence="2">Uncharacterized protein</fullName>
    </submittedName>
</protein>
<sequence>MDAPTHSATTEETGRGGAILTRLCREAVSEPLISQLPADNIWMMVWKFLC</sequence>
<accession>A0A9D4J207</accession>
<reference evidence="2" key="1">
    <citation type="journal article" date="2019" name="bioRxiv">
        <title>The Genome of the Zebra Mussel, Dreissena polymorpha: A Resource for Invasive Species Research.</title>
        <authorList>
            <person name="McCartney M.A."/>
            <person name="Auch B."/>
            <person name="Kono T."/>
            <person name="Mallez S."/>
            <person name="Zhang Y."/>
            <person name="Obille A."/>
            <person name="Becker A."/>
            <person name="Abrahante J.E."/>
            <person name="Garbe J."/>
            <person name="Badalamenti J.P."/>
            <person name="Herman A."/>
            <person name="Mangelson H."/>
            <person name="Liachko I."/>
            <person name="Sullivan S."/>
            <person name="Sone E.D."/>
            <person name="Koren S."/>
            <person name="Silverstein K.A.T."/>
            <person name="Beckman K.B."/>
            <person name="Gohl D.M."/>
        </authorList>
    </citation>
    <scope>NUCLEOTIDE SEQUENCE</scope>
    <source>
        <strain evidence="2">Duluth1</strain>
        <tissue evidence="2">Whole animal</tissue>
    </source>
</reference>
<evidence type="ECO:0000313" key="1">
    <source>
        <dbReference type="EMBL" id="KAH3795360.1"/>
    </source>
</evidence>
<keyword evidence="3" id="KW-1185">Reference proteome</keyword>